<feature type="region of interest" description="Disordered" evidence="7">
    <location>
        <begin position="517"/>
        <end position="544"/>
    </location>
</feature>
<keyword evidence="2" id="KW-0723">Serine/threonine-protein kinase</keyword>
<keyword evidence="5 9" id="KW-0418">Kinase</keyword>
<comment type="similarity">
    <text evidence="1">Belongs to the protein kinase superfamily. CMGC Ser/Thr protein kinase family. CDC2/CDKX subfamily.</text>
</comment>
<dbReference type="Gene3D" id="1.10.510.10">
    <property type="entry name" value="Transferase(Phosphotransferase) domain 1"/>
    <property type="match status" value="1"/>
</dbReference>
<evidence type="ECO:0000256" key="3">
    <source>
        <dbReference type="ARBA" id="ARBA00022679"/>
    </source>
</evidence>
<name>A0A0W0C731_CANGB</name>
<dbReference type="VEuPathDB" id="FungiDB:GWK60_G04257"/>
<evidence type="ECO:0000259" key="8">
    <source>
        <dbReference type="PROSITE" id="PS50011"/>
    </source>
</evidence>
<protein>
    <submittedName>
        <fullName evidence="9">Meiosis induction protein kinase IME2/SME1</fullName>
    </submittedName>
</protein>
<dbReference type="PANTHER" id="PTHR24055">
    <property type="entry name" value="MITOGEN-ACTIVATED PROTEIN KINASE"/>
    <property type="match status" value="1"/>
</dbReference>
<dbReference type="InterPro" id="IPR011009">
    <property type="entry name" value="Kinase-like_dom_sf"/>
</dbReference>
<dbReference type="GO" id="GO:0040020">
    <property type="term" value="P:regulation of meiotic nuclear division"/>
    <property type="evidence" value="ECO:0007669"/>
    <property type="project" value="EnsemblFungi"/>
</dbReference>
<evidence type="ECO:0000256" key="6">
    <source>
        <dbReference type="ARBA" id="ARBA00022840"/>
    </source>
</evidence>
<dbReference type="GO" id="GO:0005634">
    <property type="term" value="C:nucleus"/>
    <property type="evidence" value="ECO:0007669"/>
    <property type="project" value="EnsemblFungi"/>
</dbReference>
<dbReference type="AlphaFoldDB" id="A0A0W0C731"/>
<dbReference type="InterPro" id="IPR000719">
    <property type="entry name" value="Prot_kinase_dom"/>
</dbReference>
<evidence type="ECO:0000313" key="9">
    <source>
        <dbReference type="EMBL" id="KTB07578.1"/>
    </source>
</evidence>
<gene>
    <name evidence="9" type="ORF">AO440_001666</name>
</gene>
<dbReference type="GO" id="GO:0005524">
    <property type="term" value="F:ATP binding"/>
    <property type="evidence" value="ECO:0007669"/>
    <property type="project" value="UniProtKB-KW"/>
</dbReference>
<dbReference type="SMART" id="SM00220">
    <property type="entry name" value="S_TKc"/>
    <property type="match status" value="1"/>
</dbReference>
<dbReference type="InterPro" id="IPR008271">
    <property type="entry name" value="Ser/Thr_kinase_AS"/>
</dbReference>
<evidence type="ECO:0000256" key="2">
    <source>
        <dbReference type="ARBA" id="ARBA00022527"/>
    </source>
</evidence>
<feature type="region of interest" description="Disordered" evidence="7">
    <location>
        <begin position="1"/>
        <end position="44"/>
    </location>
</feature>
<evidence type="ECO:0000256" key="4">
    <source>
        <dbReference type="ARBA" id="ARBA00022741"/>
    </source>
</evidence>
<feature type="compositionally biased region" description="Basic and acidic residues" evidence="7">
    <location>
        <begin position="458"/>
        <end position="487"/>
    </location>
</feature>
<dbReference type="Gene3D" id="3.30.200.20">
    <property type="entry name" value="Phosphorylase Kinase, domain 1"/>
    <property type="match status" value="1"/>
</dbReference>
<feature type="region of interest" description="Disordered" evidence="7">
    <location>
        <begin position="449"/>
        <end position="495"/>
    </location>
</feature>
<dbReference type="PROSITE" id="PS50011">
    <property type="entry name" value="PROTEIN_KINASE_DOM"/>
    <property type="match status" value="1"/>
</dbReference>
<dbReference type="EMBL" id="LLZZ01000107">
    <property type="protein sequence ID" value="KTB07578.1"/>
    <property type="molecule type" value="Genomic_DNA"/>
</dbReference>
<dbReference type="VEuPathDB" id="FungiDB:B1J91_G04455g"/>
<dbReference type="Proteomes" id="UP000054886">
    <property type="component" value="Unassembled WGS sequence"/>
</dbReference>
<dbReference type="VEuPathDB" id="FungiDB:CAGL0G04455g"/>
<dbReference type="PROSITE" id="PS00108">
    <property type="entry name" value="PROTEIN_KINASE_ST"/>
    <property type="match status" value="1"/>
</dbReference>
<dbReference type="VEuPathDB" id="FungiDB:GVI51_G04279"/>
<dbReference type="CDD" id="cd07830">
    <property type="entry name" value="STKc_MAK_like"/>
    <property type="match status" value="1"/>
</dbReference>
<keyword evidence="3" id="KW-0808">Transferase</keyword>
<evidence type="ECO:0000256" key="1">
    <source>
        <dbReference type="ARBA" id="ARBA00006485"/>
    </source>
</evidence>
<comment type="caution">
    <text evidence="9">The sequence shown here is derived from an EMBL/GenBank/DDBJ whole genome shotgun (WGS) entry which is preliminary data.</text>
</comment>
<dbReference type="Pfam" id="PF00069">
    <property type="entry name" value="Pkinase"/>
    <property type="match status" value="1"/>
</dbReference>
<dbReference type="InterPro" id="IPR050117">
    <property type="entry name" value="MAPK"/>
</dbReference>
<reference evidence="9 10" key="1">
    <citation type="submission" date="2015-10" db="EMBL/GenBank/DDBJ databases">
        <title>Draft genomes sequences of Candida glabrata isolates 1A, 1B, 2A, 2B, 3A and 3B.</title>
        <authorList>
            <person name="Haavelsrud O.E."/>
            <person name="Gaustad P."/>
        </authorList>
    </citation>
    <scope>NUCLEOTIDE SEQUENCE [LARGE SCALE GENOMIC DNA]</scope>
    <source>
        <strain evidence="9">910700640</strain>
    </source>
</reference>
<dbReference type="GO" id="GO:0004674">
    <property type="term" value="F:protein serine/threonine kinase activity"/>
    <property type="evidence" value="ECO:0007669"/>
    <property type="project" value="UniProtKB-KW"/>
</dbReference>
<sequence length="751" mass="86260">MFQNKARNSDTEMRSSNQMESSIEDIQELEPPPDLDSPPSTIPLKSMHENYEILEELGNGSFGSVTLAKYKINDCFSKDQDRKRMTMMDPKYNNRPENISNSRKQGLVAIKTMLTRLPTLHDYTRVREVKFILSMTANKHLIQVYEIFVDSEKYQLHIAMEYMEQNLYQMMRRRKKRVFSIPSLKSILAQVLAGLRHIHDQNFFHRDLKPENILITPSTRYFDSSWLEKGNYPDNYVVKLADFGLARHVENKNPYTAYVSTRWYRSPEILLRSGYYSKPLDIWAFGCVAMEVTVFKPLFPGSNEIDQIWKILEVLGTPHTLEESKNSNYTPHGGLWELSKAYAAKLNLKFPYVEGSSLEKLLCSNQLTDLLAVIKLCLKWDPNERASVEQLSSMPFFTNTVADNSIYEKENNTNKNTLRSIAEQALLFAGLPSSLSLKSLRGNIKLRDTEELVTDEQPNDREKDTNFENVPLDDRSESLSIRREDRVPLTTSTNKKESQCSAKDICRDSSFMLRSISQSKKRKKLDNNKLQIDSSANSNNNESNKIIGCSTYRFPNFQGNFASKQDQNIELGNCNGSEISKTDFMKSGQLHQCNRINEEIQNELSKPITFEEQNANNIEKEPFSTVPERCPTDYTAFTFNNITGNDYTFGCQFFKTKKETGRLPHESSHSVNELLDNMSIEDLPLKSNQMTELEPRTIPISLVDQFGSDNLNYNIFENNSELRSPNTNEAKASTYEFAFSNPCHAIGNITF</sequence>
<feature type="compositionally biased region" description="Low complexity" evidence="7">
    <location>
        <begin position="534"/>
        <end position="544"/>
    </location>
</feature>
<dbReference type="SUPFAM" id="SSF56112">
    <property type="entry name" value="Protein kinase-like (PK-like)"/>
    <property type="match status" value="1"/>
</dbReference>
<evidence type="ECO:0000313" key="10">
    <source>
        <dbReference type="Proteomes" id="UP000054886"/>
    </source>
</evidence>
<evidence type="ECO:0000256" key="7">
    <source>
        <dbReference type="SAM" id="MobiDB-lite"/>
    </source>
</evidence>
<organism evidence="9 10">
    <name type="scientific">Candida glabrata</name>
    <name type="common">Yeast</name>
    <name type="synonym">Torulopsis glabrata</name>
    <dbReference type="NCBI Taxonomy" id="5478"/>
    <lineage>
        <taxon>Eukaryota</taxon>
        <taxon>Fungi</taxon>
        <taxon>Dikarya</taxon>
        <taxon>Ascomycota</taxon>
        <taxon>Saccharomycotina</taxon>
        <taxon>Saccharomycetes</taxon>
        <taxon>Saccharomycetales</taxon>
        <taxon>Saccharomycetaceae</taxon>
        <taxon>Nakaseomyces</taxon>
    </lineage>
</organism>
<dbReference type="FunFam" id="1.10.510.10:FF:000624">
    <property type="entry name" value="Mitogen-activated protein kinase"/>
    <property type="match status" value="1"/>
</dbReference>
<feature type="compositionally biased region" description="Acidic residues" evidence="7">
    <location>
        <begin position="22"/>
        <end position="33"/>
    </location>
</feature>
<keyword evidence="6" id="KW-0067">ATP-binding</keyword>
<evidence type="ECO:0000256" key="5">
    <source>
        <dbReference type="ARBA" id="ARBA00022777"/>
    </source>
</evidence>
<accession>A0A0W0C731</accession>
<keyword evidence="4" id="KW-0547">Nucleotide-binding</keyword>
<feature type="domain" description="Protein kinase" evidence="8">
    <location>
        <begin position="51"/>
        <end position="397"/>
    </location>
</feature>
<proteinExistence type="inferred from homology"/>